<evidence type="ECO:0000313" key="1">
    <source>
        <dbReference type="EMBL" id="GGZ80624.1"/>
    </source>
</evidence>
<protein>
    <recommendedName>
        <fullName evidence="3">DUF2141 domain-containing protein</fullName>
    </recommendedName>
</protein>
<accession>A0A918V956</accession>
<dbReference type="Pfam" id="PF09912">
    <property type="entry name" value="DUF2141"/>
    <property type="match status" value="1"/>
</dbReference>
<organism evidence="1 2">
    <name type="scientific">Algibacter mikhailovii</name>
    <dbReference type="NCBI Taxonomy" id="425498"/>
    <lineage>
        <taxon>Bacteria</taxon>
        <taxon>Pseudomonadati</taxon>
        <taxon>Bacteroidota</taxon>
        <taxon>Flavobacteriia</taxon>
        <taxon>Flavobacteriales</taxon>
        <taxon>Flavobacteriaceae</taxon>
        <taxon>Algibacter</taxon>
    </lineage>
</organism>
<name>A0A918V956_9FLAO</name>
<sequence>MNLFIKITVLFMFLVALNEKQEAKTFDIKVIVKNAESDKGKMFFGLHDNEDDFLKKEVRGEIELISKNTSSTIFKNVPVGTYAISVFHDENDNGQLDTNSFGIPNESYGCSNNARGFMGPPKWKNAKFELRDKNLTLTIDL</sequence>
<dbReference type="AlphaFoldDB" id="A0A918V956"/>
<evidence type="ECO:0000313" key="2">
    <source>
        <dbReference type="Proteomes" id="UP000636004"/>
    </source>
</evidence>
<dbReference type="InterPro" id="IPR018673">
    <property type="entry name" value="DUF2141"/>
</dbReference>
<reference evidence="1" key="2">
    <citation type="submission" date="2020-09" db="EMBL/GenBank/DDBJ databases">
        <authorList>
            <person name="Sun Q."/>
            <person name="Kim S."/>
        </authorList>
    </citation>
    <scope>NUCLEOTIDE SEQUENCE</scope>
    <source>
        <strain evidence="1">KCTC 12710</strain>
    </source>
</reference>
<dbReference type="RefSeq" id="WP_189360416.1">
    <property type="nucleotide sequence ID" value="NZ_BMWZ01000004.1"/>
</dbReference>
<reference evidence="1" key="1">
    <citation type="journal article" date="2014" name="Int. J. Syst. Evol. Microbiol.">
        <title>Complete genome sequence of Corynebacterium casei LMG S-19264T (=DSM 44701T), isolated from a smear-ripened cheese.</title>
        <authorList>
            <consortium name="US DOE Joint Genome Institute (JGI-PGF)"/>
            <person name="Walter F."/>
            <person name="Albersmeier A."/>
            <person name="Kalinowski J."/>
            <person name="Ruckert C."/>
        </authorList>
    </citation>
    <scope>NUCLEOTIDE SEQUENCE</scope>
    <source>
        <strain evidence="1">KCTC 12710</strain>
    </source>
</reference>
<gene>
    <name evidence="1" type="ORF">GCM10007028_17470</name>
</gene>
<proteinExistence type="predicted"/>
<evidence type="ECO:0008006" key="3">
    <source>
        <dbReference type="Google" id="ProtNLM"/>
    </source>
</evidence>
<dbReference type="Proteomes" id="UP000636004">
    <property type="component" value="Unassembled WGS sequence"/>
</dbReference>
<comment type="caution">
    <text evidence="1">The sequence shown here is derived from an EMBL/GenBank/DDBJ whole genome shotgun (WGS) entry which is preliminary data.</text>
</comment>
<dbReference type="EMBL" id="BMWZ01000004">
    <property type="protein sequence ID" value="GGZ80624.1"/>
    <property type="molecule type" value="Genomic_DNA"/>
</dbReference>
<keyword evidence="2" id="KW-1185">Reference proteome</keyword>